<dbReference type="Pfam" id="PF17039">
    <property type="entry name" value="Glyco_tran_10_N"/>
    <property type="match status" value="1"/>
</dbReference>
<evidence type="ECO:0000259" key="13">
    <source>
        <dbReference type="Pfam" id="PF00852"/>
    </source>
</evidence>
<dbReference type="UniPathway" id="UPA00378"/>
<evidence type="ECO:0000313" key="16">
    <source>
        <dbReference type="Proteomes" id="UP000030746"/>
    </source>
</evidence>
<keyword evidence="6 12" id="KW-0812">Transmembrane</keyword>
<keyword evidence="4 12" id="KW-0328">Glycosyltransferase</keyword>
<dbReference type="KEGG" id="lgi:LOTGIDRAFT_110735"/>
<evidence type="ECO:0000256" key="12">
    <source>
        <dbReference type="RuleBase" id="RU003832"/>
    </source>
</evidence>
<dbReference type="PANTHER" id="PTHR48438">
    <property type="entry name" value="ALPHA-(1,3)-FUCOSYLTRANSFERASE C-RELATED"/>
    <property type="match status" value="1"/>
</dbReference>
<dbReference type="HOGENOM" id="CLU_032075_3_0_1"/>
<keyword evidence="8" id="KW-1133">Transmembrane helix</keyword>
<name>V4AG49_LOTGI</name>
<dbReference type="PANTHER" id="PTHR48438:SF1">
    <property type="entry name" value="ALPHA-(1,3)-FUCOSYLTRANSFERASE C-RELATED"/>
    <property type="match status" value="1"/>
</dbReference>
<dbReference type="InterPro" id="IPR031481">
    <property type="entry name" value="Glyco_tran_10_N"/>
</dbReference>
<dbReference type="AlphaFoldDB" id="V4AG49"/>
<feature type="domain" description="Fucosyltransferase C-terminal" evidence="13">
    <location>
        <begin position="124"/>
        <end position="301"/>
    </location>
</feature>
<feature type="domain" description="Fucosyltransferase N-terminal" evidence="14">
    <location>
        <begin position="17"/>
        <end position="107"/>
    </location>
</feature>
<gene>
    <name evidence="15" type="ORF">LOTGIDRAFT_110735</name>
</gene>
<comment type="similarity">
    <text evidence="3 12">Belongs to the glycosyltransferase 10 family.</text>
</comment>
<keyword evidence="10" id="KW-0472">Membrane</keyword>
<organism evidence="15 16">
    <name type="scientific">Lottia gigantea</name>
    <name type="common">Giant owl limpet</name>
    <dbReference type="NCBI Taxonomy" id="225164"/>
    <lineage>
        <taxon>Eukaryota</taxon>
        <taxon>Metazoa</taxon>
        <taxon>Spiralia</taxon>
        <taxon>Lophotrochozoa</taxon>
        <taxon>Mollusca</taxon>
        <taxon>Gastropoda</taxon>
        <taxon>Patellogastropoda</taxon>
        <taxon>Lottioidea</taxon>
        <taxon>Lottiidae</taxon>
        <taxon>Lottia</taxon>
    </lineage>
</organism>
<evidence type="ECO:0000256" key="2">
    <source>
        <dbReference type="ARBA" id="ARBA00004922"/>
    </source>
</evidence>
<evidence type="ECO:0000256" key="6">
    <source>
        <dbReference type="ARBA" id="ARBA00022692"/>
    </source>
</evidence>
<dbReference type="OMA" id="HTAYMEY"/>
<dbReference type="CTD" id="20230628"/>
<dbReference type="GO" id="GO:0032580">
    <property type="term" value="C:Golgi cisterna membrane"/>
    <property type="evidence" value="ECO:0007669"/>
    <property type="project" value="UniProtKB-SubCell"/>
</dbReference>
<proteinExistence type="inferred from homology"/>
<comment type="subcellular location">
    <subcellularLocation>
        <location evidence="1">Golgi apparatus membrane</location>
        <topology evidence="1">Single-pass type II membrane protein</topology>
    </subcellularLocation>
    <subcellularLocation>
        <location evidence="12">Golgi apparatus</location>
        <location evidence="12">Golgi stack membrane</location>
        <topology evidence="12">Single-pass type II membrane protein</topology>
    </subcellularLocation>
</comment>
<accession>V4AG49</accession>
<dbReference type="GO" id="GO:0000139">
    <property type="term" value="C:Golgi membrane"/>
    <property type="evidence" value="ECO:0007669"/>
    <property type="project" value="UniProtKB-SubCell"/>
</dbReference>
<keyword evidence="11" id="KW-0325">Glycoprotein</keyword>
<sequence length="319" mass="37484">MLNTPQWLAGKLTSNMFDKCEVSACTFYHKTPFKYVNESDAVILYAVGYSSKRWLARKPKNGQIWIFAVWESPYFSYSGEFNKEIFKNKVNWTMTYRLDSDIPAPYGIVKKTSEQFTNYTKIMAEKTKLAAQLVSHCPTPSLRERYVKSLEKYIPVQVYGRCGPEKKRIKDTHLIQKIEKSYKFYLAFENSLCRDYVTEKFFDWQNKRIVPIVRGDGNHEHFYPKNSYIDVRDFKSISDLGKYIKYLDRNDTAYMEYLKAKENYVVTESLGSSIVKSLCQLCKMVHNPDKCRNNYSNVQDWYSNGTCTKPIDLEIKKKS</sequence>
<evidence type="ECO:0000256" key="5">
    <source>
        <dbReference type="ARBA" id="ARBA00022679"/>
    </source>
</evidence>
<dbReference type="STRING" id="225164.V4AG49"/>
<dbReference type="Pfam" id="PF00852">
    <property type="entry name" value="Glyco_transf_10"/>
    <property type="match status" value="1"/>
</dbReference>
<evidence type="ECO:0000313" key="15">
    <source>
        <dbReference type="EMBL" id="ESP03019.1"/>
    </source>
</evidence>
<evidence type="ECO:0000256" key="7">
    <source>
        <dbReference type="ARBA" id="ARBA00022968"/>
    </source>
</evidence>
<evidence type="ECO:0000259" key="14">
    <source>
        <dbReference type="Pfam" id="PF17039"/>
    </source>
</evidence>
<evidence type="ECO:0000256" key="3">
    <source>
        <dbReference type="ARBA" id="ARBA00008919"/>
    </source>
</evidence>
<dbReference type="EMBL" id="KB200129">
    <property type="protein sequence ID" value="ESP03019.1"/>
    <property type="molecule type" value="Genomic_DNA"/>
</dbReference>
<dbReference type="GeneID" id="20230628"/>
<dbReference type="Proteomes" id="UP000030746">
    <property type="component" value="Unassembled WGS sequence"/>
</dbReference>
<dbReference type="OrthoDB" id="427096at2759"/>
<dbReference type="InterPro" id="IPR055270">
    <property type="entry name" value="Glyco_tran_10_C"/>
</dbReference>
<dbReference type="SUPFAM" id="SSF53756">
    <property type="entry name" value="UDP-Glycosyltransferase/glycogen phosphorylase"/>
    <property type="match status" value="1"/>
</dbReference>
<evidence type="ECO:0000256" key="11">
    <source>
        <dbReference type="ARBA" id="ARBA00023180"/>
    </source>
</evidence>
<dbReference type="InterPro" id="IPR001503">
    <property type="entry name" value="Glyco_trans_10"/>
</dbReference>
<keyword evidence="9 12" id="KW-0333">Golgi apparatus</keyword>
<dbReference type="Gene3D" id="3.40.50.11660">
    <property type="entry name" value="Glycosyl transferase family 10, C-terminal domain"/>
    <property type="match status" value="1"/>
</dbReference>
<evidence type="ECO:0000256" key="4">
    <source>
        <dbReference type="ARBA" id="ARBA00022676"/>
    </source>
</evidence>
<dbReference type="InterPro" id="IPR038577">
    <property type="entry name" value="GT10-like_C_sf"/>
</dbReference>
<comment type="pathway">
    <text evidence="2">Protein modification; protein glycosylation.</text>
</comment>
<dbReference type="RefSeq" id="XP_009046489.1">
    <property type="nucleotide sequence ID" value="XM_009048241.1"/>
</dbReference>
<reference evidence="15 16" key="1">
    <citation type="journal article" date="2013" name="Nature">
        <title>Insights into bilaterian evolution from three spiralian genomes.</title>
        <authorList>
            <person name="Simakov O."/>
            <person name="Marletaz F."/>
            <person name="Cho S.J."/>
            <person name="Edsinger-Gonzales E."/>
            <person name="Havlak P."/>
            <person name="Hellsten U."/>
            <person name="Kuo D.H."/>
            <person name="Larsson T."/>
            <person name="Lv J."/>
            <person name="Arendt D."/>
            <person name="Savage R."/>
            <person name="Osoegawa K."/>
            <person name="de Jong P."/>
            <person name="Grimwood J."/>
            <person name="Chapman J.A."/>
            <person name="Shapiro H."/>
            <person name="Aerts A."/>
            <person name="Otillar R.P."/>
            <person name="Terry A.Y."/>
            <person name="Boore J.L."/>
            <person name="Grigoriev I.V."/>
            <person name="Lindberg D.R."/>
            <person name="Seaver E.C."/>
            <person name="Weisblat D.A."/>
            <person name="Putnam N.H."/>
            <person name="Rokhsar D.S."/>
        </authorList>
    </citation>
    <scope>NUCLEOTIDE SEQUENCE [LARGE SCALE GENOMIC DNA]</scope>
</reference>
<evidence type="ECO:0000256" key="10">
    <source>
        <dbReference type="ARBA" id="ARBA00023136"/>
    </source>
</evidence>
<dbReference type="EC" id="2.4.1.-" evidence="12"/>
<evidence type="ECO:0000256" key="8">
    <source>
        <dbReference type="ARBA" id="ARBA00022989"/>
    </source>
</evidence>
<evidence type="ECO:0000256" key="1">
    <source>
        <dbReference type="ARBA" id="ARBA00004323"/>
    </source>
</evidence>
<evidence type="ECO:0000256" key="9">
    <source>
        <dbReference type="ARBA" id="ARBA00023034"/>
    </source>
</evidence>
<dbReference type="GO" id="GO:0008417">
    <property type="term" value="F:fucosyltransferase activity"/>
    <property type="evidence" value="ECO:0007669"/>
    <property type="project" value="InterPro"/>
</dbReference>
<keyword evidence="16" id="KW-1185">Reference proteome</keyword>
<keyword evidence="5 12" id="KW-0808">Transferase</keyword>
<keyword evidence="7" id="KW-0735">Signal-anchor</keyword>
<protein>
    <recommendedName>
        <fullName evidence="12">Fucosyltransferase</fullName>
        <ecNumber evidence="12">2.4.1.-</ecNumber>
    </recommendedName>
</protein>
<dbReference type="FunFam" id="3.40.50.11660:FF:000004">
    <property type="entry name" value="Glycoprotein 3-alpha-L-fucosyltransferase A"/>
    <property type="match status" value="1"/>
</dbReference>